<keyword evidence="1 4" id="KW-0812">Transmembrane</keyword>
<evidence type="ECO:0000313" key="6">
    <source>
        <dbReference type="Proteomes" id="UP001627408"/>
    </source>
</evidence>
<dbReference type="RefSeq" id="WP_407593320.1">
    <property type="nucleotide sequence ID" value="NZ_JBHDIY010000002.1"/>
</dbReference>
<dbReference type="EMBL" id="JBHDIY010000002">
    <property type="protein sequence ID" value="MFL4471478.1"/>
    <property type="molecule type" value="Genomic_DNA"/>
</dbReference>
<comment type="caution">
    <text evidence="5">The sequence shown here is derived from an EMBL/GenBank/DDBJ whole genome shotgun (WGS) entry which is preliminary data.</text>
</comment>
<sequence length="384" mass="40266">MSERTNFILVFILWGAGLGAAGQYAKISVIFDRLGAVYPDAGTALGFIVSLVGFVGILLGVVAGLVVARIRYRRAMLWALWVGAAMSLFQATLPALPLMLASRMIEGLSHLAIVVAAPTLIAQISAARHTGLTLTLWSTFFGVAFTLLVALGLPLVDAYGVSALFVAHGVWMAVFAVVLTATLRPIEEKVEGSLSLRGILADHVTIYRSPRIAAPGAGWLFYTFCFLAILTVLPPYIAPEWRAWVLGAMPLVSIAVSMTLGVAALRIITAVQLIQVGFASCVAALLWLLLVPGDPAACLALAGALGLVQGASFAAIPQLNATASTQAQAYGALAQTGNLGNTIGTPALLMILGVAGYAGMIWTAMIVLSGGFLMHAWMAARRRH</sequence>
<evidence type="ECO:0000256" key="1">
    <source>
        <dbReference type="ARBA" id="ARBA00022692"/>
    </source>
</evidence>
<evidence type="ECO:0000256" key="3">
    <source>
        <dbReference type="ARBA" id="ARBA00023136"/>
    </source>
</evidence>
<evidence type="ECO:0000256" key="4">
    <source>
        <dbReference type="SAM" id="Phobius"/>
    </source>
</evidence>
<feature type="transmembrane region" description="Helical" evidence="4">
    <location>
        <begin position="46"/>
        <end position="68"/>
    </location>
</feature>
<feature type="transmembrane region" description="Helical" evidence="4">
    <location>
        <begin position="347"/>
        <end position="374"/>
    </location>
</feature>
<feature type="transmembrane region" description="Helical" evidence="4">
    <location>
        <begin position="217"/>
        <end position="237"/>
    </location>
</feature>
<name>A0ABW8UWE7_9RHOB</name>
<dbReference type="InterPro" id="IPR011701">
    <property type="entry name" value="MFS"/>
</dbReference>
<dbReference type="SUPFAM" id="SSF103473">
    <property type="entry name" value="MFS general substrate transporter"/>
    <property type="match status" value="1"/>
</dbReference>
<keyword evidence="3 4" id="KW-0472">Membrane</keyword>
<evidence type="ECO:0000256" key="2">
    <source>
        <dbReference type="ARBA" id="ARBA00022989"/>
    </source>
</evidence>
<dbReference type="InterPro" id="IPR036259">
    <property type="entry name" value="MFS_trans_sf"/>
</dbReference>
<reference evidence="5 6" key="1">
    <citation type="submission" date="2024-08" db="EMBL/GenBank/DDBJ databases">
        <title>Tateyamaria sp. nov., isolated from marine algae.</title>
        <authorList>
            <person name="Choi B.J."/>
            <person name="Kim J.M."/>
            <person name="Lee J.K."/>
            <person name="Choi D.G."/>
            <person name="Bayburt H."/>
            <person name="Baek J.H."/>
            <person name="Han D.M."/>
            <person name="Jeon C.O."/>
        </authorList>
    </citation>
    <scope>NUCLEOTIDE SEQUENCE [LARGE SCALE GENOMIC DNA]</scope>
    <source>
        <strain evidence="5 6">KMU-156</strain>
    </source>
</reference>
<feature type="transmembrane region" description="Helical" evidence="4">
    <location>
        <begin position="270"/>
        <end position="290"/>
    </location>
</feature>
<organism evidence="5 6">
    <name type="scientific">Tateyamaria armeniaca</name>
    <dbReference type="NCBI Taxonomy" id="2518930"/>
    <lineage>
        <taxon>Bacteria</taxon>
        <taxon>Pseudomonadati</taxon>
        <taxon>Pseudomonadota</taxon>
        <taxon>Alphaproteobacteria</taxon>
        <taxon>Rhodobacterales</taxon>
        <taxon>Roseobacteraceae</taxon>
        <taxon>Tateyamaria</taxon>
    </lineage>
</organism>
<feature type="transmembrane region" description="Helical" evidence="4">
    <location>
        <begin position="243"/>
        <end position="263"/>
    </location>
</feature>
<feature type="transmembrane region" description="Helical" evidence="4">
    <location>
        <begin position="159"/>
        <end position="179"/>
    </location>
</feature>
<proteinExistence type="predicted"/>
<dbReference type="Gene3D" id="1.20.1250.20">
    <property type="entry name" value="MFS general substrate transporter like domains"/>
    <property type="match status" value="1"/>
</dbReference>
<dbReference type="Proteomes" id="UP001627408">
    <property type="component" value="Unassembled WGS sequence"/>
</dbReference>
<protein>
    <submittedName>
        <fullName evidence="5">MFS transporter</fullName>
    </submittedName>
</protein>
<feature type="transmembrane region" description="Helical" evidence="4">
    <location>
        <begin position="108"/>
        <end position="127"/>
    </location>
</feature>
<accession>A0ABW8UWE7</accession>
<gene>
    <name evidence="5" type="ORF">ACERZ8_16945</name>
</gene>
<feature type="transmembrane region" description="Helical" evidence="4">
    <location>
        <begin position="75"/>
        <end position="96"/>
    </location>
</feature>
<evidence type="ECO:0000313" key="5">
    <source>
        <dbReference type="EMBL" id="MFL4471478.1"/>
    </source>
</evidence>
<keyword evidence="6" id="KW-1185">Reference proteome</keyword>
<feature type="transmembrane region" description="Helical" evidence="4">
    <location>
        <begin position="134"/>
        <end position="153"/>
    </location>
</feature>
<dbReference type="Pfam" id="PF07690">
    <property type="entry name" value="MFS_1"/>
    <property type="match status" value="1"/>
</dbReference>
<keyword evidence="2 4" id="KW-1133">Transmembrane helix</keyword>